<feature type="non-terminal residue" evidence="1">
    <location>
        <position position="1"/>
    </location>
</feature>
<evidence type="ECO:0000313" key="1">
    <source>
        <dbReference type="EMBL" id="CDW23612.1"/>
    </source>
</evidence>
<organism evidence="1">
    <name type="scientific">Lepeophtheirus salmonis</name>
    <name type="common">Salmon louse</name>
    <name type="synonym">Caligus salmonis</name>
    <dbReference type="NCBI Taxonomy" id="72036"/>
    <lineage>
        <taxon>Eukaryota</taxon>
        <taxon>Metazoa</taxon>
        <taxon>Ecdysozoa</taxon>
        <taxon>Arthropoda</taxon>
        <taxon>Crustacea</taxon>
        <taxon>Multicrustacea</taxon>
        <taxon>Hexanauplia</taxon>
        <taxon>Copepoda</taxon>
        <taxon>Siphonostomatoida</taxon>
        <taxon>Caligidae</taxon>
        <taxon>Lepeophtheirus</taxon>
    </lineage>
</organism>
<dbReference type="AlphaFoldDB" id="A0A0K2TDE6"/>
<proteinExistence type="predicted"/>
<dbReference type="EMBL" id="HACA01006251">
    <property type="protein sequence ID" value="CDW23612.1"/>
    <property type="molecule type" value="Transcribed_RNA"/>
</dbReference>
<sequence>NVSRRDIIICVAGYISRSLHRKRDILSTYYNVNIYEFIYGIFINDQTCGGFRGRVIRIRVRRCIILYSYSYKTL</sequence>
<name>A0A0K2TDE6_LEPSM</name>
<reference evidence="1" key="1">
    <citation type="submission" date="2014-05" db="EMBL/GenBank/DDBJ databases">
        <authorList>
            <person name="Chronopoulou M."/>
        </authorList>
    </citation>
    <scope>NUCLEOTIDE SEQUENCE</scope>
    <source>
        <tissue evidence="1">Whole organism</tissue>
    </source>
</reference>
<accession>A0A0K2TDE6</accession>
<protein>
    <submittedName>
        <fullName evidence="1">Uncharacterized protein</fullName>
    </submittedName>
</protein>